<proteinExistence type="predicted"/>
<gene>
    <name evidence="1" type="ORF">OPT61_g2511</name>
</gene>
<keyword evidence="2" id="KW-1185">Reference proteome</keyword>
<accession>A0ACC2ILJ3</accession>
<name>A0ACC2ILJ3_9PLEO</name>
<evidence type="ECO:0000313" key="1">
    <source>
        <dbReference type="EMBL" id="KAJ8115977.1"/>
    </source>
</evidence>
<dbReference type="Proteomes" id="UP001153331">
    <property type="component" value="Unassembled WGS sequence"/>
</dbReference>
<comment type="caution">
    <text evidence="1">The sequence shown here is derived from an EMBL/GenBank/DDBJ whole genome shotgun (WGS) entry which is preliminary data.</text>
</comment>
<reference evidence="1" key="1">
    <citation type="submission" date="2022-11" db="EMBL/GenBank/DDBJ databases">
        <title>Genome Sequence of Boeremia exigua.</title>
        <authorList>
            <person name="Buettner E."/>
        </authorList>
    </citation>
    <scope>NUCLEOTIDE SEQUENCE</scope>
    <source>
        <strain evidence="1">CU02</strain>
    </source>
</reference>
<protein>
    <submittedName>
        <fullName evidence="1">Uncharacterized protein</fullName>
    </submittedName>
</protein>
<organism evidence="1 2">
    <name type="scientific">Boeremia exigua</name>
    <dbReference type="NCBI Taxonomy" id="749465"/>
    <lineage>
        <taxon>Eukaryota</taxon>
        <taxon>Fungi</taxon>
        <taxon>Dikarya</taxon>
        <taxon>Ascomycota</taxon>
        <taxon>Pezizomycotina</taxon>
        <taxon>Dothideomycetes</taxon>
        <taxon>Pleosporomycetidae</taxon>
        <taxon>Pleosporales</taxon>
        <taxon>Pleosporineae</taxon>
        <taxon>Didymellaceae</taxon>
        <taxon>Boeremia</taxon>
    </lineage>
</organism>
<sequence>MAKSSKGLVAITGANGTIGYACVVYALQTGYRVRCIVRREDAIATIKSGPSVQPHLKRLEFAVVSDNAIEGAYNEAFVDAEYVVHIAGVWPLPTLHPDNEIYHPFMQSMKNVLASATASGTVRRIVFTQAGAGLVDSEVGDTYGRGMTQILDEHVKVDTRSLTYQPPLTSSHQAYCAAKAQCMDFLDQLSISKTLPFSIVQVIPGTVIGKSEFIETAEEAKKYMDRQTRALIFDDNTPRYAFGFVHVQDCARVHIEALDEHKVPDAAIAPRFIAAATTEEGLDGHQVWSKAVGLIEKDFASEIEKGVFKVGRERTPINMPYRVNSRVTEKLLLDGDVIRGLEDSVKEVAQWYIELTSRETS</sequence>
<dbReference type="EMBL" id="JAPHNI010000114">
    <property type="protein sequence ID" value="KAJ8115977.1"/>
    <property type="molecule type" value="Genomic_DNA"/>
</dbReference>
<evidence type="ECO:0000313" key="2">
    <source>
        <dbReference type="Proteomes" id="UP001153331"/>
    </source>
</evidence>